<reference evidence="1" key="1">
    <citation type="submission" date="2023-04" db="EMBL/GenBank/DDBJ databases">
        <title>A chromosome-level genome assembly of the parasitoid wasp Eretmocerus hayati.</title>
        <authorList>
            <person name="Zhong Y."/>
            <person name="Liu S."/>
            <person name="Liu Y."/>
        </authorList>
    </citation>
    <scope>NUCLEOTIDE SEQUENCE</scope>
    <source>
        <strain evidence="1">ZJU_SS_LIU_2023</strain>
    </source>
</reference>
<evidence type="ECO:0000313" key="2">
    <source>
        <dbReference type="Proteomes" id="UP001239111"/>
    </source>
</evidence>
<gene>
    <name evidence="1" type="ORF">QAD02_014166</name>
</gene>
<evidence type="ECO:0000313" key="1">
    <source>
        <dbReference type="EMBL" id="KAJ8678379.1"/>
    </source>
</evidence>
<protein>
    <submittedName>
        <fullName evidence="1">Uncharacterized protein</fullName>
    </submittedName>
</protein>
<name>A0ACC2P714_9HYME</name>
<accession>A0ACC2P714</accession>
<dbReference type="Proteomes" id="UP001239111">
    <property type="component" value="Chromosome 2"/>
</dbReference>
<sequence>MYEEGESHRILSDGFIAFNRSKNFDQGSEWNLQEIGSLQPEPLVYPQNPQYHSDRTSNTDAHLGNPLRQDPFLYLHHEDNYAIENYTTASTSVPTEQYPIFHQEYSYNISATLPEQVTSEQSQTTHPTTTGESLVIHPLPSQEQLPPPPSPSRRSNHRSESPGTDVEKYQLRPSPCEQCIRKCNINFPQDQRQKINSSVPKLNLTERRNWLSYHMRECEIYRHVSRTDKSRGKNIKYFLEDQRGDQVQVCKSFFLATTGSNYNNDRSLRYIIQHRDPVTKLMPSTPKKGRPHAPHRKYLSSDISKTFMHKDFTEKHPHIRINYETYRNVVNRMNISFTKLGHEQCGMCVRFDVHHDDHKKDKLCTDCDYCTRWALHNQRANDARRLHQSDVELSNSPTNKIKFYSVDLQKVIMLPWMETLKTALLTRRIVGFHESFVPLTESKTMSKMPIAMVWHEAIAGRECEDIASAFHNFFLFERDAAMIVLWLDNCSGQNENWTLISSIVELINSSEVETEVVELIFFEAGHTFMSADSFHHQVELSMKRMKSLQDFNDFVNAVQEANSGHVRVKALQPCDFHEKKKPQEWQTRSLSSSTTEKDSKKPPQKPKPKPRTQKPPEAKEAEKLAKAAAKDYEKDVDVLSLVEDIENSENSQ</sequence>
<organism evidence="1 2">
    <name type="scientific">Eretmocerus hayati</name>
    <dbReference type="NCBI Taxonomy" id="131215"/>
    <lineage>
        <taxon>Eukaryota</taxon>
        <taxon>Metazoa</taxon>
        <taxon>Ecdysozoa</taxon>
        <taxon>Arthropoda</taxon>
        <taxon>Hexapoda</taxon>
        <taxon>Insecta</taxon>
        <taxon>Pterygota</taxon>
        <taxon>Neoptera</taxon>
        <taxon>Endopterygota</taxon>
        <taxon>Hymenoptera</taxon>
        <taxon>Apocrita</taxon>
        <taxon>Proctotrupomorpha</taxon>
        <taxon>Chalcidoidea</taxon>
        <taxon>Aphelinidae</taxon>
        <taxon>Aphelininae</taxon>
        <taxon>Eretmocerus</taxon>
    </lineage>
</organism>
<proteinExistence type="predicted"/>
<keyword evidence="2" id="KW-1185">Reference proteome</keyword>
<comment type="caution">
    <text evidence="1">The sequence shown here is derived from an EMBL/GenBank/DDBJ whole genome shotgun (WGS) entry which is preliminary data.</text>
</comment>
<dbReference type="EMBL" id="CM056742">
    <property type="protein sequence ID" value="KAJ8678379.1"/>
    <property type="molecule type" value="Genomic_DNA"/>
</dbReference>